<comment type="caution">
    <text evidence="2">The sequence shown here is derived from an EMBL/GenBank/DDBJ whole genome shotgun (WGS) entry which is preliminary data.</text>
</comment>
<accession>A0A821N3E7</accession>
<dbReference type="PANTHER" id="PTHR31635:SF196">
    <property type="entry name" value="REVERSE TRANSCRIPTASE DOMAIN-CONTAINING PROTEIN-RELATED"/>
    <property type="match status" value="1"/>
</dbReference>
<proteinExistence type="predicted"/>
<dbReference type="PANTHER" id="PTHR31635">
    <property type="entry name" value="REVERSE TRANSCRIPTASE DOMAIN-CONTAINING PROTEIN-RELATED"/>
    <property type="match status" value="1"/>
</dbReference>
<sequence length="644" mass="74574">MEPNAQLEIIRQKLHDALTEKFVNSIPSQNARDFKCLSNLAKARLSHGKANQSRIAYLIHPSKGRVETENGMMEICCNFYQDLYNVKPIDTSYWSELFEDITTLNQNDIDLLDRDITAGECFEALKAIQLDRVPGDDGLTIELWRFIFPIIGGHFIKMVNIAKDKGHFHDGLLNGLLTLLKKESEFKGTMKNFRPLSLMNIDYKIITKVLSSRLKKVMNKIIHHNQIAGIPGRTIHDNIHLIRAIIDHHSRNRIPLGITMWDQEKAFDRVNHLYFFEVLRQFGFGNNFINMIKLLYTNSIFTIKFNNILSEKVFFNSGIRQGCSLSGYLYVLCLELLLNLIRKNPKIPGVLVPGSQYRSLVNTILQNDETNIEIKTLAYADDVCTFAFNTNDEFETYELFKKYSYASGGKTNDTKTVIFWISDCLDPPSFNAKIEREKCTFLRIPMDTQGQLPQEEIDKMSTSFYKIPNLCWKKEDCAFGLIHLESMIISYRIKCGLTITNTTPKIWTFFALPYVGLQLYKYSPWLWTNLIPHLHDDKQFFSDVAIHTAKWLKRGGNVINNGNDKSIYWRFINLNIYQPPSVALADRCFQQSARFRHRNMYLISKDHLPLESVALADRCFQQSAQFRHRNMCLICKDHLPLGKL</sequence>
<dbReference type="InterPro" id="IPR043502">
    <property type="entry name" value="DNA/RNA_pol_sf"/>
</dbReference>
<dbReference type="EMBL" id="CAJOBS010001966">
    <property type="protein sequence ID" value="CAF4779327.1"/>
    <property type="molecule type" value="Genomic_DNA"/>
</dbReference>
<reference evidence="2" key="1">
    <citation type="submission" date="2021-02" db="EMBL/GenBank/DDBJ databases">
        <authorList>
            <person name="Nowell W R."/>
        </authorList>
    </citation>
    <scope>NUCLEOTIDE SEQUENCE</scope>
</reference>
<dbReference type="SUPFAM" id="SSF56672">
    <property type="entry name" value="DNA/RNA polymerases"/>
    <property type="match status" value="1"/>
</dbReference>
<dbReference type="CDD" id="cd01650">
    <property type="entry name" value="RT_nLTR_like"/>
    <property type="match status" value="1"/>
</dbReference>
<dbReference type="PROSITE" id="PS50878">
    <property type="entry name" value="RT_POL"/>
    <property type="match status" value="1"/>
</dbReference>
<dbReference type="AlphaFoldDB" id="A0A821N3E7"/>
<dbReference type="InterPro" id="IPR000477">
    <property type="entry name" value="RT_dom"/>
</dbReference>
<evidence type="ECO:0000313" key="2">
    <source>
        <dbReference type="EMBL" id="CAF4779327.1"/>
    </source>
</evidence>
<evidence type="ECO:0000259" key="1">
    <source>
        <dbReference type="PROSITE" id="PS50878"/>
    </source>
</evidence>
<name>A0A821N3E7_9BILA</name>
<dbReference type="Pfam" id="PF00078">
    <property type="entry name" value="RVT_1"/>
    <property type="match status" value="1"/>
</dbReference>
<protein>
    <recommendedName>
        <fullName evidence="1">Reverse transcriptase domain-containing protein</fullName>
    </recommendedName>
</protein>
<organism evidence="2 3">
    <name type="scientific">Rotaria socialis</name>
    <dbReference type="NCBI Taxonomy" id="392032"/>
    <lineage>
        <taxon>Eukaryota</taxon>
        <taxon>Metazoa</taxon>
        <taxon>Spiralia</taxon>
        <taxon>Gnathifera</taxon>
        <taxon>Rotifera</taxon>
        <taxon>Eurotatoria</taxon>
        <taxon>Bdelloidea</taxon>
        <taxon>Philodinida</taxon>
        <taxon>Philodinidae</taxon>
        <taxon>Rotaria</taxon>
    </lineage>
</organism>
<feature type="domain" description="Reverse transcriptase" evidence="1">
    <location>
        <begin position="161"/>
        <end position="446"/>
    </location>
</feature>
<gene>
    <name evidence="2" type="ORF">TOA249_LOCUS22059</name>
</gene>
<evidence type="ECO:0000313" key="3">
    <source>
        <dbReference type="Proteomes" id="UP000663838"/>
    </source>
</evidence>
<dbReference type="Proteomes" id="UP000663838">
    <property type="component" value="Unassembled WGS sequence"/>
</dbReference>